<dbReference type="Proteomes" id="UP000198793">
    <property type="component" value="Unassembled WGS sequence"/>
</dbReference>
<dbReference type="STRING" id="1166073.SAMN05192530_11823"/>
<keyword evidence="4" id="KW-1185">Reference proteome</keyword>
<dbReference type="Gene3D" id="2.40.160.10">
    <property type="entry name" value="Porin"/>
    <property type="match status" value="1"/>
</dbReference>
<evidence type="ECO:0000313" key="3">
    <source>
        <dbReference type="EMBL" id="SDO88965.1"/>
    </source>
</evidence>
<feature type="signal peptide" evidence="2">
    <location>
        <begin position="1"/>
        <end position="19"/>
    </location>
</feature>
<dbReference type="InterPro" id="IPR023614">
    <property type="entry name" value="Porin_dom_sf"/>
</dbReference>
<feature type="region of interest" description="Disordered" evidence="1">
    <location>
        <begin position="19"/>
        <end position="42"/>
    </location>
</feature>
<proteinExistence type="predicted"/>
<evidence type="ECO:0000256" key="1">
    <source>
        <dbReference type="SAM" id="MobiDB-lite"/>
    </source>
</evidence>
<dbReference type="SUPFAM" id="SSF56935">
    <property type="entry name" value="Porins"/>
    <property type="match status" value="1"/>
</dbReference>
<evidence type="ECO:0000256" key="2">
    <source>
        <dbReference type="SAM" id="SignalP"/>
    </source>
</evidence>
<dbReference type="RefSeq" id="WP_170842711.1">
    <property type="nucleotide sequence ID" value="NZ_FNIT01000018.1"/>
</dbReference>
<protein>
    <submittedName>
        <fullName evidence="3">Phosphate-selective porin O and P</fullName>
    </submittedName>
</protein>
<name>A0A1H0N925_9HYPH</name>
<dbReference type="EMBL" id="FNIT01000018">
    <property type="protein sequence ID" value="SDO88965.1"/>
    <property type="molecule type" value="Genomic_DNA"/>
</dbReference>
<evidence type="ECO:0000313" key="4">
    <source>
        <dbReference type="Proteomes" id="UP000198793"/>
    </source>
</evidence>
<dbReference type="Pfam" id="PF07396">
    <property type="entry name" value="Porin_O_P"/>
    <property type="match status" value="1"/>
</dbReference>
<feature type="chain" id="PRO_5011615564" evidence="2">
    <location>
        <begin position="20"/>
        <end position="404"/>
    </location>
</feature>
<gene>
    <name evidence="3" type="ORF">SAMN05192530_11823</name>
</gene>
<accession>A0A1H0N925</accession>
<sequence length="404" mass="43544">MRMTTFLAATLLAASPTLAQGLPEDPSEPQTEGAGAPDPLRYGDDQRFVSVEPFLQVDGGYADSRPRSVLGDEDEREWSGVVRRARIYTDFGYDDVGGRVTIDFANLASEAITYAYLNYAVSDRLTIQGGQQTLLFSLEDLIGSRGSVFAEDGLNSALVPAKSVGLAALYGTDRLSLSGGVFGGSLNERAFDDGSTLTARGTFAPYHKDGDALHLGLGLLQRRDPRLPLSFSGDAGLSLADVSLVSTGDYEDVSRYRAANLEVGGTFGRFFFQGELTLAEVRDRDRGSANLQGGYLYAGLFLTDDHRGYEAETGLFEQIKPARGLDEGGPGAVQIGARLGFLDLDDALLEDEEAGSQVQATAVANWFVTERFRVSADYTYTHVRSGELAGADTHAGLARFWFIY</sequence>
<dbReference type="InterPro" id="IPR010870">
    <property type="entry name" value="Porin_O/P"/>
</dbReference>
<dbReference type="AlphaFoldDB" id="A0A1H0N925"/>
<reference evidence="3 4" key="1">
    <citation type="submission" date="2016-10" db="EMBL/GenBank/DDBJ databases">
        <authorList>
            <person name="de Groot N.N."/>
        </authorList>
    </citation>
    <scope>NUCLEOTIDE SEQUENCE [LARGE SCALE GENOMIC DNA]</scope>
    <source>
        <strain evidence="4">L7-484,KACC 16230,DSM 25025</strain>
    </source>
</reference>
<keyword evidence="2" id="KW-0732">Signal</keyword>
<organism evidence="3 4">
    <name type="scientific">Aureimonas jatrophae</name>
    <dbReference type="NCBI Taxonomy" id="1166073"/>
    <lineage>
        <taxon>Bacteria</taxon>
        <taxon>Pseudomonadati</taxon>
        <taxon>Pseudomonadota</taxon>
        <taxon>Alphaproteobacteria</taxon>
        <taxon>Hyphomicrobiales</taxon>
        <taxon>Aurantimonadaceae</taxon>
        <taxon>Aureimonas</taxon>
    </lineage>
</organism>